<gene>
    <name evidence="1" type="ORF">SBA5_690016</name>
</gene>
<sequence>MASPGLPSQNVYPLVSETPTVREIVETLGKALGRPIRYVPITDEQWADAVKEHLNPHALDHLSHLWQNFRKGEWRYRPTDTVRAVTGRDPQTLEEFFRQNATSFGAAAQ</sequence>
<evidence type="ECO:0000313" key="2">
    <source>
        <dbReference type="Proteomes" id="UP000239735"/>
    </source>
</evidence>
<dbReference type="Proteomes" id="UP000239735">
    <property type="component" value="Unassembled WGS sequence"/>
</dbReference>
<reference evidence="2" key="1">
    <citation type="submission" date="2018-02" db="EMBL/GenBank/DDBJ databases">
        <authorList>
            <person name="Hausmann B."/>
        </authorList>
    </citation>
    <scope>NUCLEOTIDE SEQUENCE [LARGE SCALE GENOMIC DNA]</scope>
    <source>
        <strain evidence="2">Peat soil MAG SbA5</strain>
    </source>
</reference>
<proteinExistence type="predicted"/>
<dbReference type="Gene3D" id="3.40.50.720">
    <property type="entry name" value="NAD(P)-binding Rossmann-like Domain"/>
    <property type="match status" value="1"/>
</dbReference>
<dbReference type="EMBL" id="OKRB01000129">
    <property type="protein sequence ID" value="SPE28732.1"/>
    <property type="molecule type" value="Genomic_DNA"/>
</dbReference>
<protein>
    <recommendedName>
        <fullName evidence="3">NmrA-like domain-containing protein</fullName>
    </recommendedName>
</protein>
<name>A0A2N9LZT2_9BACT</name>
<dbReference type="PANTHER" id="PTHR43162:SF1">
    <property type="entry name" value="PRESTALK A DIFFERENTIATION PROTEIN A"/>
    <property type="match status" value="1"/>
</dbReference>
<dbReference type="PANTHER" id="PTHR43162">
    <property type="match status" value="1"/>
</dbReference>
<dbReference type="InterPro" id="IPR036291">
    <property type="entry name" value="NAD(P)-bd_dom_sf"/>
</dbReference>
<accession>A0A2N9LZT2</accession>
<dbReference type="InterPro" id="IPR051604">
    <property type="entry name" value="Ergot_Alk_Oxidoreductase"/>
</dbReference>
<dbReference type="SUPFAM" id="SSF51735">
    <property type="entry name" value="NAD(P)-binding Rossmann-fold domains"/>
    <property type="match status" value="1"/>
</dbReference>
<dbReference type="AlphaFoldDB" id="A0A2N9LZT2"/>
<evidence type="ECO:0000313" key="1">
    <source>
        <dbReference type="EMBL" id="SPE28732.1"/>
    </source>
</evidence>
<evidence type="ECO:0008006" key="3">
    <source>
        <dbReference type="Google" id="ProtNLM"/>
    </source>
</evidence>
<organism evidence="1 2">
    <name type="scientific">Candidatus Sulfuritelmatomonas gaucii</name>
    <dbReference type="NCBI Taxonomy" id="2043161"/>
    <lineage>
        <taxon>Bacteria</taxon>
        <taxon>Pseudomonadati</taxon>
        <taxon>Acidobacteriota</taxon>
        <taxon>Terriglobia</taxon>
        <taxon>Terriglobales</taxon>
        <taxon>Acidobacteriaceae</taxon>
        <taxon>Candidatus Sulfuritelmatomonas</taxon>
    </lineage>
</organism>